<name>A0A873WJI7_9CAUD</name>
<dbReference type="PROSITE" id="PS51257">
    <property type="entry name" value="PROKAR_LIPOPROTEIN"/>
    <property type="match status" value="1"/>
</dbReference>
<dbReference type="Proteomes" id="UP000663201">
    <property type="component" value="Segment"/>
</dbReference>
<proteinExistence type="predicted"/>
<dbReference type="RefSeq" id="YP_009997895.1">
    <property type="nucleotide sequence ID" value="NC_052979.1"/>
</dbReference>
<dbReference type="GeneID" id="62680410"/>
<reference evidence="1" key="1">
    <citation type="submission" date="2020-10" db="EMBL/GenBank/DDBJ databases">
        <authorList>
            <person name="Ben Porat S."/>
            <person name="Alkalay-Oren S."/>
            <person name="Coppenhagen-Glazer S."/>
            <person name="Hazan R."/>
        </authorList>
    </citation>
    <scope>NUCLEOTIDE SEQUENCE</scope>
</reference>
<dbReference type="EMBL" id="MW145139">
    <property type="protein sequence ID" value="QPB11431.1"/>
    <property type="molecule type" value="Genomic_DNA"/>
</dbReference>
<evidence type="ECO:0000313" key="2">
    <source>
        <dbReference type="Proteomes" id="UP000663201"/>
    </source>
</evidence>
<organism evidence="1 2">
    <name type="scientific">Providencia phage Kokobel1</name>
    <dbReference type="NCBI Taxonomy" id="2783540"/>
    <lineage>
        <taxon>Viruses</taxon>
        <taxon>Duplodnaviria</taxon>
        <taxon>Heunggongvirae</taxon>
        <taxon>Uroviricota</taxon>
        <taxon>Caudoviricetes</taxon>
        <taxon>Casjensviridae</taxon>
        <taxon>Kokobelvirus</taxon>
        <taxon>Kokobelvirus kokobel1</taxon>
    </lineage>
</organism>
<keyword evidence="2" id="KW-1185">Reference proteome</keyword>
<protein>
    <submittedName>
        <fullName evidence="1">Uncharacterized protein</fullName>
    </submittedName>
</protein>
<evidence type="ECO:0000313" key="1">
    <source>
        <dbReference type="EMBL" id="QPB11431.1"/>
    </source>
</evidence>
<accession>A0A873WJI7</accession>
<sequence length="62" mass="6630">MKTMLYVLLVIIAAAAGVGTYLAIGSTSCSSYGEANKQATEYRVFEGCGIKTSDGWQKISFK</sequence>
<dbReference type="KEGG" id="vg:62680410"/>